<evidence type="ECO:0008006" key="3">
    <source>
        <dbReference type="Google" id="ProtNLM"/>
    </source>
</evidence>
<dbReference type="Proteomes" id="UP001501787">
    <property type="component" value="Unassembled WGS sequence"/>
</dbReference>
<dbReference type="SUPFAM" id="SSF54506">
    <property type="entry name" value="Diaminopimelate epimerase-like"/>
    <property type="match status" value="1"/>
</dbReference>
<gene>
    <name evidence="1" type="ORF">GCM10009129_15410</name>
</gene>
<organism evidence="1 2">
    <name type="scientific">Psychrobacter aestuarii</name>
    <dbReference type="NCBI Taxonomy" id="556327"/>
    <lineage>
        <taxon>Bacteria</taxon>
        <taxon>Pseudomonadati</taxon>
        <taxon>Pseudomonadota</taxon>
        <taxon>Gammaproteobacteria</taxon>
        <taxon>Moraxellales</taxon>
        <taxon>Moraxellaceae</taxon>
        <taxon>Psychrobacter</taxon>
    </lineage>
</organism>
<accession>A0ABN0VW12</accession>
<reference evidence="1 2" key="1">
    <citation type="journal article" date="2019" name="Int. J. Syst. Evol. Microbiol.">
        <title>The Global Catalogue of Microorganisms (GCM) 10K type strain sequencing project: providing services to taxonomists for standard genome sequencing and annotation.</title>
        <authorList>
            <consortium name="The Broad Institute Genomics Platform"/>
            <consortium name="The Broad Institute Genome Sequencing Center for Infectious Disease"/>
            <person name="Wu L."/>
            <person name="Ma J."/>
        </authorList>
    </citation>
    <scope>NUCLEOTIDE SEQUENCE [LARGE SCALE GENOMIC DNA]</scope>
    <source>
        <strain evidence="1 2">JCM 16343</strain>
    </source>
</reference>
<proteinExistence type="predicted"/>
<evidence type="ECO:0000313" key="2">
    <source>
        <dbReference type="Proteomes" id="UP001501787"/>
    </source>
</evidence>
<dbReference type="EMBL" id="BAAAFR010000004">
    <property type="protein sequence ID" value="GAA0318731.1"/>
    <property type="molecule type" value="Genomic_DNA"/>
</dbReference>
<keyword evidence="2" id="KW-1185">Reference proteome</keyword>
<protein>
    <recommendedName>
        <fullName evidence="3">DUF2345 domain-containing protein</fullName>
    </recommendedName>
</protein>
<evidence type="ECO:0000313" key="1">
    <source>
        <dbReference type="EMBL" id="GAA0318731.1"/>
    </source>
</evidence>
<sequence>MRHHAVFDYAEEEGADGLTIQSSQGQVLGRDGHIRLQIQQAAVLVGGQAVTCIDGSIQLPSLK</sequence>
<comment type="caution">
    <text evidence="1">The sequence shown here is derived from an EMBL/GenBank/DDBJ whole genome shotgun (WGS) entry which is preliminary data.</text>
</comment>
<name>A0ABN0VW12_9GAMM</name>